<evidence type="ECO:0000313" key="2">
    <source>
        <dbReference type="Proteomes" id="UP000295097"/>
    </source>
</evidence>
<comment type="caution">
    <text evidence="1">The sequence shown here is derived from an EMBL/GenBank/DDBJ whole genome shotgun (WGS) entry which is preliminary data.</text>
</comment>
<keyword evidence="2" id="KW-1185">Reference proteome</keyword>
<organism evidence="1 2">
    <name type="scientific">Martelella mediterranea</name>
    <dbReference type="NCBI Taxonomy" id="293089"/>
    <lineage>
        <taxon>Bacteria</taxon>
        <taxon>Pseudomonadati</taxon>
        <taxon>Pseudomonadota</taxon>
        <taxon>Alphaproteobacteria</taxon>
        <taxon>Hyphomicrobiales</taxon>
        <taxon>Aurantimonadaceae</taxon>
        <taxon>Martelella</taxon>
    </lineage>
</organism>
<accession>A0A4R3P2H2</accession>
<gene>
    <name evidence="1" type="ORF">EDC90_1007110</name>
</gene>
<dbReference type="EMBL" id="SMAR01000007">
    <property type="protein sequence ID" value="TCT41133.1"/>
    <property type="molecule type" value="Genomic_DNA"/>
</dbReference>
<dbReference type="OrthoDB" id="8302330at2"/>
<reference evidence="1 2" key="1">
    <citation type="submission" date="2019-03" db="EMBL/GenBank/DDBJ databases">
        <title>Freshwater and sediment microbial communities from various areas in North America, analyzing microbe dynamics in response to fracking.</title>
        <authorList>
            <person name="Lamendella R."/>
        </authorList>
    </citation>
    <scope>NUCLEOTIDE SEQUENCE [LARGE SCALE GENOMIC DNA]</scope>
    <source>
        <strain evidence="1 2">175.2</strain>
    </source>
</reference>
<protein>
    <submittedName>
        <fullName evidence="1">Uncharacterized protein</fullName>
    </submittedName>
</protein>
<dbReference type="RefSeq" id="WP_132309881.1">
    <property type="nucleotide sequence ID" value="NZ_SMAR01000007.1"/>
</dbReference>
<dbReference type="AlphaFoldDB" id="A0A4R3P2H2"/>
<dbReference type="Proteomes" id="UP000295097">
    <property type="component" value="Unassembled WGS sequence"/>
</dbReference>
<name>A0A4R3P2H2_9HYPH</name>
<sequence>MFKVDWKQAPREARWWAMDADGKAHWYCKPRAAAFTTFWYADMTDAPIFGYDGDWKESLQERPAK</sequence>
<evidence type="ECO:0000313" key="1">
    <source>
        <dbReference type="EMBL" id="TCT41133.1"/>
    </source>
</evidence>
<proteinExistence type="predicted"/>